<accession>A0A6M3X532</accession>
<dbReference type="AlphaFoldDB" id="A0A6M3X532"/>
<proteinExistence type="predicted"/>
<name>A0A6M3X532_9ZZZZ</name>
<dbReference type="EMBL" id="MT143901">
    <property type="protein sequence ID" value="QJH92567.1"/>
    <property type="molecule type" value="Genomic_DNA"/>
</dbReference>
<protein>
    <submittedName>
        <fullName evidence="1">Uncharacterized protein</fullName>
    </submittedName>
</protein>
<sequence length="105" mass="12042">MKYPLTYKDRETGKVEVVEVESDSPSLIELGEKCKQVLEGKSVEWAFLPAGDWIIAPGCSEKSPTEEPRGFNTSVSLKFFDLEEKHIEISEIYRDIARLFMRRGE</sequence>
<gene>
    <name evidence="1" type="ORF">MM171A03266_0007</name>
</gene>
<organism evidence="1">
    <name type="scientific">viral metagenome</name>
    <dbReference type="NCBI Taxonomy" id="1070528"/>
    <lineage>
        <taxon>unclassified sequences</taxon>
        <taxon>metagenomes</taxon>
        <taxon>organismal metagenomes</taxon>
    </lineage>
</organism>
<reference evidence="1" key="1">
    <citation type="submission" date="2020-03" db="EMBL/GenBank/DDBJ databases">
        <title>The deep terrestrial virosphere.</title>
        <authorList>
            <person name="Holmfeldt K."/>
            <person name="Nilsson E."/>
            <person name="Simone D."/>
            <person name="Lopez-Fernandez M."/>
            <person name="Wu X."/>
            <person name="de Brujin I."/>
            <person name="Lundin D."/>
            <person name="Andersson A."/>
            <person name="Bertilsson S."/>
            <person name="Dopson M."/>
        </authorList>
    </citation>
    <scope>NUCLEOTIDE SEQUENCE</scope>
    <source>
        <strain evidence="1">MM171A03266</strain>
    </source>
</reference>
<evidence type="ECO:0000313" key="1">
    <source>
        <dbReference type="EMBL" id="QJH92567.1"/>
    </source>
</evidence>